<dbReference type="GO" id="GO:0003700">
    <property type="term" value="F:DNA-binding transcription factor activity"/>
    <property type="evidence" value="ECO:0007669"/>
    <property type="project" value="InterPro"/>
</dbReference>
<reference evidence="5 6" key="1">
    <citation type="submission" date="2019-07" db="EMBL/GenBank/DDBJ databases">
        <title>Microlunatus dokdonensis sp. nov. isolated from the rhizospheric soil of the wild plant Elymus tsukushiensis.</title>
        <authorList>
            <person name="Ghim S.-Y."/>
            <person name="Hwang Y.-J."/>
            <person name="Son J.-S."/>
            <person name="Shin J.-H."/>
        </authorList>
    </citation>
    <scope>NUCLEOTIDE SEQUENCE [LARGE SCALE GENOMIC DNA]</scope>
    <source>
        <strain evidence="5 6">KUDC0627</strain>
    </source>
</reference>
<dbReference type="InterPro" id="IPR051081">
    <property type="entry name" value="HTH_MetalResp_TranReg"/>
</dbReference>
<sequence>MARTLPQPTTDSIDLSTVLAALADPVRLEIARTLRRQTEPVNCSGVAEASGVEVSAPTISHHWKVLRDSGVTSTEVVGRTRIIQLRTEDLEERFPGLLAAILDAPARP</sequence>
<dbReference type="InterPro" id="IPR001845">
    <property type="entry name" value="HTH_ArsR_DNA-bd_dom"/>
</dbReference>
<dbReference type="OrthoDB" id="4471357at2"/>
<dbReference type="PANTHER" id="PTHR33154">
    <property type="entry name" value="TRANSCRIPTIONAL REGULATOR, ARSR FAMILY"/>
    <property type="match status" value="1"/>
</dbReference>
<evidence type="ECO:0000256" key="1">
    <source>
        <dbReference type="ARBA" id="ARBA00023015"/>
    </source>
</evidence>
<keyword evidence="1" id="KW-0805">Transcription regulation</keyword>
<dbReference type="InterPro" id="IPR011991">
    <property type="entry name" value="ArsR-like_HTH"/>
</dbReference>
<dbReference type="Proteomes" id="UP000319263">
    <property type="component" value="Chromosome"/>
</dbReference>
<name>A0A516PVF3_9ACTN</name>
<keyword evidence="6" id="KW-1185">Reference proteome</keyword>
<dbReference type="AlphaFoldDB" id="A0A516PVF3"/>
<dbReference type="Gene3D" id="1.10.10.10">
    <property type="entry name" value="Winged helix-like DNA-binding domain superfamily/Winged helix DNA-binding domain"/>
    <property type="match status" value="1"/>
</dbReference>
<dbReference type="KEGG" id="mik:FOE78_03875"/>
<keyword evidence="3" id="KW-0804">Transcription</keyword>
<organism evidence="5 6">
    <name type="scientific">Microlunatus elymi</name>
    <dbReference type="NCBI Taxonomy" id="2596828"/>
    <lineage>
        <taxon>Bacteria</taxon>
        <taxon>Bacillati</taxon>
        <taxon>Actinomycetota</taxon>
        <taxon>Actinomycetes</taxon>
        <taxon>Propionibacteriales</taxon>
        <taxon>Propionibacteriaceae</taxon>
        <taxon>Microlunatus</taxon>
    </lineage>
</organism>
<protein>
    <submittedName>
        <fullName evidence="5">Helix-turn-helix transcriptional regulator</fullName>
    </submittedName>
</protein>
<dbReference type="SUPFAM" id="SSF46785">
    <property type="entry name" value="Winged helix' DNA-binding domain"/>
    <property type="match status" value="1"/>
</dbReference>
<accession>A0A516PVF3</accession>
<evidence type="ECO:0000313" key="6">
    <source>
        <dbReference type="Proteomes" id="UP000319263"/>
    </source>
</evidence>
<dbReference type="RefSeq" id="WP_143985148.1">
    <property type="nucleotide sequence ID" value="NZ_CP041692.1"/>
</dbReference>
<evidence type="ECO:0000256" key="3">
    <source>
        <dbReference type="ARBA" id="ARBA00023163"/>
    </source>
</evidence>
<dbReference type="PROSITE" id="PS50987">
    <property type="entry name" value="HTH_ARSR_2"/>
    <property type="match status" value="1"/>
</dbReference>
<dbReference type="Pfam" id="PF12840">
    <property type="entry name" value="HTH_20"/>
    <property type="match status" value="1"/>
</dbReference>
<dbReference type="PANTHER" id="PTHR33154:SF12">
    <property type="entry name" value="TRANSCRIPTIONAL REGULATORY PROTEIN"/>
    <property type="match status" value="1"/>
</dbReference>
<dbReference type="InterPro" id="IPR036390">
    <property type="entry name" value="WH_DNA-bd_sf"/>
</dbReference>
<keyword evidence="2" id="KW-0238">DNA-binding</keyword>
<dbReference type="CDD" id="cd00090">
    <property type="entry name" value="HTH_ARSR"/>
    <property type="match status" value="1"/>
</dbReference>
<dbReference type="GO" id="GO:0003677">
    <property type="term" value="F:DNA binding"/>
    <property type="evidence" value="ECO:0007669"/>
    <property type="project" value="UniProtKB-KW"/>
</dbReference>
<feature type="domain" description="HTH arsR-type" evidence="4">
    <location>
        <begin position="7"/>
        <end position="105"/>
    </location>
</feature>
<dbReference type="EMBL" id="CP041692">
    <property type="protein sequence ID" value="QDP95166.1"/>
    <property type="molecule type" value="Genomic_DNA"/>
</dbReference>
<gene>
    <name evidence="5" type="ORF">FOE78_03875</name>
</gene>
<proteinExistence type="predicted"/>
<evidence type="ECO:0000256" key="2">
    <source>
        <dbReference type="ARBA" id="ARBA00023125"/>
    </source>
</evidence>
<dbReference type="InterPro" id="IPR036388">
    <property type="entry name" value="WH-like_DNA-bd_sf"/>
</dbReference>
<dbReference type="PRINTS" id="PR00778">
    <property type="entry name" value="HTHARSR"/>
</dbReference>
<dbReference type="SMART" id="SM00418">
    <property type="entry name" value="HTH_ARSR"/>
    <property type="match status" value="1"/>
</dbReference>
<evidence type="ECO:0000313" key="5">
    <source>
        <dbReference type="EMBL" id="QDP95166.1"/>
    </source>
</evidence>
<evidence type="ECO:0000259" key="4">
    <source>
        <dbReference type="PROSITE" id="PS50987"/>
    </source>
</evidence>